<gene>
    <name evidence="6" type="ORF">D9V30_13820</name>
</gene>
<dbReference type="PANTHER" id="PTHR33154">
    <property type="entry name" value="TRANSCRIPTIONAL REGULATOR, ARSR FAMILY"/>
    <property type="match status" value="1"/>
</dbReference>
<evidence type="ECO:0000313" key="7">
    <source>
        <dbReference type="Proteomes" id="UP000275395"/>
    </source>
</evidence>
<reference evidence="6 7" key="1">
    <citation type="submission" date="2018-10" db="EMBL/GenBank/DDBJ databases">
        <authorList>
            <person name="Li J."/>
        </authorList>
    </citation>
    <scope>NUCLEOTIDE SEQUENCE [LARGE SCALE GENOMIC DNA]</scope>
    <source>
        <strain evidence="6 7">JCM 30549</strain>
    </source>
</reference>
<dbReference type="Proteomes" id="UP000275395">
    <property type="component" value="Unassembled WGS sequence"/>
</dbReference>
<evidence type="ECO:0000259" key="5">
    <source>
        <dbReference type="PROSITE" id="PS50987"/>
    </source>
</evidence>
<dbReference type="SUPFAM" id="SSF46785">
    <property type="entry name" value="Winged helix' DNA-binding domain"/>
    <property type="match status" value="1"/>
</dbReference>
<comment type="caution">
    <text evidence="6">The sequence shown here is derived from an EMBL/GenBank/DDBJ whole genome shotgun (WGS) entry which is preliminary data.</text>
</comment>
<name>A0A3L6ZKT9_9MICO</name>
<keyword evidence="1" id="KW-0805">Transcription regulation</keyword>
<sequence>MVDTFDALAHPARRALLDELRMGPRPAGELGASLDISREAVSKHLRLMAESGLLIVETQGRQRIYAINPDALAAVDTWLVPYRASWDQHLDALETEVARGRRDTDRLSSNRHPFSKGA</sequence>
<dbReference type="GO" id="GO:0003700">
    <property type="term" value="F:DNA-binding transcription factor activity"/>
    <property type="evidence" value="ECO:0007669"/>
    <property type="project" value="InterPro"/>
</dbReference>
<dbReference type="SMART" id="SM00418">
    <property type="entry name" value="HTH_ARSR"/>
    <property type="match status" value="1"/>
</dbReference>
<dbReference type="InterPro" id="IPR036388">
    <property type="entry name" value="WH-like_DNA-bd_sf"/>
</dbReference>
<dbReference type="InterPro" id="IPR011991">
    <property type="entry name" value="ArsR-like_HTH"/>
</dbReference>
<feature type="region of interest" description="Disordered" evidence="4">
    <location>
        <begin position="99"/>
        <end position="118"/>
    </location>
</feature>
<evidence type="ECO:0000256" key="1">
    <source>
        <dbReference type="ARBA" id="ARBA00023015"/>
    </source>
</evidence>
<dbReference type="AlphaFoldDB" id="A0A3L6ZKT9"/>
<dbReference type="InterPro" id="IPR001845">
    <property type="entry name" value="HTH_ArsR_DNA-bd_dom"/>
</dbReference>
<keyword evidence="3" id="KW-0804">Transcription</keyword>
<feature type="domain" description="HTH arsR-type" evidence="5">
    <location>
        <begin position="1"/>
        <end position="87"/>
    </location>
</feature>
<dbReference type="Pfam" id="PF12840">
    <property type="entry name" value="HTH_20"/>
    <property type="match status" value="1"/>
</dbReference>
<evidence type="ECO:0000256" key="3">
    <source>
        <dbReference type="ARBA" id="ARBA00023163"/>
    </source>
</evidence>
<feature type="compositionally biased region" description="Basic and acidic residues" evidence="4">
    <location>
        <begin position="99"/>
        <end position="108"/>
    </location>
</feature>
<dbReference type="PROSITE" id="PS50987">
    <property type="entry name" value="HTH_ARSR_2"/>
    <property type="match status" value="1"/>
</dbReference>
<keyword evidence="2" id="KW-0238">DNA-binding</keyword>
<dbReference type="EMBL" id="RCUW01000022">
    <property type="protein sequence ID" value="RLP67572.1"/>
    <property type="molecule type" value="Genomic_DNA"/>
</dbReference>
<accession>A0A3L6ZKT9</accession>
<organism evidence="6 7">
    <name type="scientific">Mycetocola reblochoni</name>
    <dbReference type="NCBI Taxonomy" id="331618"/>
    <lineage>
        <taxon>Bacteria</taxon>
        <taxon>Bacillati</taxon>
        <taxon>Actinomycetota</taxon>
        <taxon>Actinomycetes</taxon>
        <taxon>Micrococcales</taxon>
        <taxon>Microbacteriaceae</taxon>
        <taxon>Mycetocola</taxon>
    </lineage>
</organism>
<dbReference type="InterPro" id="IPR051081">
    <property type="entry name" value="HTH_MetalResp_TranReg"/>
</dbReference>
<evidence type="ECO:0000256" key="2">
    <source>
        <dbReference type="ARBA" id="ARBA00023125"/>
    </source>
</evidence>
<dbReference type="PANTHER" id="PTHR33154:SF33">
    <property type="entry name" value="TRANSCRIPTIONAL REPRESSOR SDPR"/>
    <property type="match status" value="1"/>
</dbReference>
<dbReference type="Gene3D" id="1.10.10.10">
    <property type="entry name" value="Winged helix-like DNA-binding domain superfamily/Winged helix DNA-binding domain"/>
    <property type="match status" value="1"/>
</dbReference>
<dbReference type="RefSeq" id="WP_121657693.1">
    <property type="nucleotide sequence ID" value="NZ_RCUW01000022.1"/>
</dbReference>
<dbReference type="NCBIfam" id="NF033788">
    <property type="entry name" value="HTH_metalloreg"/>
    <property type="match status" value="1"/>
</dbReference>
<dbReference type="CDD" id="cd00090">
    <property type="entry name" value="HTH_ARSR"/>
    <property type="match status" value="1"/>
</dbReference>
<dbReference type="InterPro" id="IPR036390">
    <property type="entry name" value="WH_DNA-bd_sf"/>
</dbReference>
<evidence type="ECO:0000313" key="6">
    <source>
        <dbReference type="EMBL" id="RLP67572.1"/>
    </source>
</evidence>
<protein>
    <submittedName>
        <fullName evidence="6">ArsR family transcriptional regulator</fullName>
    </submittedName>
</protein>
<proteinExistence type="predicted"/>
<dbReference type="GO" id="GO:0003677">
    <property type="term" value="F:DNA binding"/>
    <property type="evidence" value="ECO:0007669"/>
    <property type="project" value="UniProtKB-KW"/>
</dbReference>
<evidence type="ECO:0000256" key="4">
    <source>
        <dbReference type="SAM" id="MobiDB-lite"/>
    </source>
</evidence>